<feature type="transmembrane region" description="Helical" evidence="3">
    <location>
        <begin position="20"/>
        <end position="43"/>
    </location>
</feature>
<dbReference type="InterPro" id="IPR041999">
    <property type="entry name" value="Sortase_D_1"/>
</dbReference>
<dbReference type="GO" id="GO:0016787">
    <property type="term" value="F:hydrolase activity"/>
    <property type="evidence" value="ECO:0007669"/>
    <property type="project" value="UniProtKB-KW"/>
</dbReference>
<accession>A0A9J6P3X3</accession>
<sequence>MRRKEISEGKSHKRKSWGILFGIPLLLFISGIALITIGTFNYMKYAFFLSRIFIEHDYKPSTESRILMEDNNKNSNQSGNTPEDDKKIFPEYGEEFGNIIIESASIDYPVINGDSEKQLLIAVGHYFGSRYPGENGNVVLAGHRNSLFKNLGKVEEGEKVLFNANYGKYVYQYEYRVTDIKIVKGYDESIIAATDKERLTLYTCYPFNYIGNAPKRYVVICELVKGTPVEEILLKEGGAILEKTS</sequence>
<dbReference type="SUPFAM" id="SSF63817">
    <property type="entry name" value="Sortase"/>
    <property type="match status" value="1"/>
</dbReference>
<keyword evidence="3" id="KW-0472">Membrane</keyword>
<dbReference type="NCBIfam" id="TIGR01076">
    <property type="entry name" value="sortase_fam"/>
    <property type="match status" value="1"/>
</dbReference>
<name>A0A9J6P3X3_9CLOT</name>
<dbReference type="RefSeq" id="WP_250859549.1">
    <property type="nucleotide sequence ID" value="NZ_JAGSOJ010000002.1"/>
</dbReference>
<dbReference type="EMBL" id="JAGSOJ010000002">
    <property type="protein sequence ID" value="MCM1990517.1"/>
    <property type="molecule type" value="Genomic_DNA"/>
</dbReference>
<keyword evidence="5" id="KW-1185">Reference proteome</keyword>
<organism evidence="4 5">
    <name type="scientific">Oceanirhabdus seepicola</name>
    <dbReference type="NCBI Taxonomy" id="2828781"/>
    <lineage>
        <taxon>Bacteria</taxon>
        <taxon>Bacillati</taxon>
        <taxon>Bacillota</taxon>
        <taxon>Clostridia</taxon>
        <taxon>Eubacteriales</taxon>
        <taxon>Clostridiaceae</taxon>
        <taxon>Oceanirhabdus</taxon>
    </lineage>
</organism>
<feature type="active site" description="Acyl-thioester intermediate" evidence="2">
    <location>
        <position position="204"/>
    </location>
</feature>
<dbReference type="CDD" id="cd05828">
    <property type="entry name" value="Sortase_D_1"/>
    <property type="match status" value="1"/>
</dbReference>
<reference evidence="4" key="2">
    <citation type="submission" date="2021-04" db="EMBL/GenBank/DDBJ databases">
        <authorList>
            <person name="Dong X."/>
        </authorList>
    </citation>
    <scope>NUCLEOTIDE SEQUENCE</scope>
    <source>
        <strain evidence="4">ZWT</strain>
    </source>
</reference>
<evidence type="ECO:0000256" key="3">
    <source>
        <dbReference type="SAM" id="Phobius"/>
    </source>
</evidence>
<proteinExistence type="predicted"/>
<evidence type="ECO:0000313" key="5">
    <source>
        <dbReference type="Proteomes" id="UP001056429"/>
    </source>
</evidence>
<evidence type="ECO:0000256" key="2">
    <source>
        <dbReference type="PIRSR" id="PIRSR605754-1"/>
    </source>
</evidence>
<reference evidence="4" key="1">
    <citation type="journal article" date="2021" name="mSystems">
        <title>Bacteria and Archaea Synergistically Convert Glycine Betaine to Biogenic Methane in the Formosa Cold Seep of the South China Sea.</title>
        <authorList>
            <person name="Li L."/>
            <person name="Zhang W."/>
            <person name="Zhang S."/>
            <person name="Song L."/>
            <person name="Sun Q."/>
            <person name="Zhang H."/>
            <person name="Xiang H."/>
            <person name="Dong X."/>
        </authorList>
    </citation>
    <scope>NUCLEOTIDE SEQUENCE</scope>
    <source>
        <strain evidence="4">ZWT</strain>
    </source>
</reference>
<evidence type="ECO:0000256" key="1">
    <source>
        <dbReference type="ARBA" id="ARBA00022801"/>
    </source>
</evidence>
<keyword evidence="3" id="KW-1133">Transmembrane helix</keyword>
<dbReference type="InterPro" id="IPR023365">
    <property type="entry name" value="Sortase_dom-sf"/>
</dbReference>
<keyword evidence="3" id="KW-0812">Transmembrane</keyword>
<dbReference type="AlphaFoldDB" id="A0A9J6P3X3"/>
<dbReference type="InterPro" id="IPR005754">
    <property type="entry name" value="Sortase"/>
</dbReference>
<protein>
    <submittedName>
        <fullName evidence="4">Class D sortase</fullName>
    </submittedName>
</protein>
<gene>
    <name evidence="4" type="ORF">KDK92_12365</name>
</gene>
<keyword evidence="1" id="KW-0378">Hydrolase</keyword>
<feature type="active site" description="Proton donor/acceptor" evidence="2">
    <location>
        <position position="143"/>
    </location>
</feature>
<dbReference type="Gene3D" id="2.40.260.10">
    <property type="entry name" value="Sortase"/>
    <property type="match status" value="1"/>
</dbReference>
<dbReference type="Pfam" id="PF04203">
    <property type="entry name" value="Sortase"/>
    <property type="match status" value="1"/>
</dbReference>
<evidence type="ECO:0000313" key="4">
    <source>
        <dbReference type="EMBL" id="MCM1990517.1"/>
    </source>
</evidence>
<comment type="caution">
    <text evidence="4">The sequence shown here is derived from an EMBL/GenBank/DDBJ whole genome shotgun (WGS) entry which is preliminary data.</text>
</comment>
<dbReference type="Proteomes" id="UP001056429">
    <property type="component" value="Unassembled WGS sequence"/>
</dbReference>